<evidence type="ECO:0000313" key="4">
    <source>
        <dbReference type="Proteomes" id="UP000051887"/>
    </source>
</evidence>
<gene>
    <name evidence="1" type="ORF">TL5118_00984</name>
    <name evidence="2" type="ORF">TL5120_00592</name>
</gene>
<dbReference type="EMBL" id="CYSB01000017">
    <property type="protein sequence ID" value="CUH64703.1"/>
    <property type="molecule type" value="Genomic_DNA"/>
</dbReference>
<dbReference type="RefSeq" id="WP_131727407.1">
    <property type="nucleotide sequence ID" value="NZ_CYSB01000017.1"/>
</dbReference>
<keyword evidence="3" id="KW-1185">Reference proteome</keyword>
<dbReference type="Proteomes" id="UP000051887">
    <property type="component" value="Unassembled WGS sequence"/>
</dbReference>
<dbReference type="Proteomes" id="UP000051086">
    <property type="component" value="Unassembled WGS sequence"/>
</dbReference>
<reference evidence="1 3" key="1">
    <citation type="submission" date="2015-09" db="EMBL/GenBank/DDBJ databases">
        <authorList>
            <person name="Rodrigo-Torres L."/>
            <person name="Arahal D.R."/>
        </authorList>
    </citation>
    <scope>NUCLEOTIDE SEQUENCE [LARGE SCALE GENOMIC DNA]</scope>
    <source>
        <strain evidence="1 3">CECT 5118</strain>
    </source>
</reference>
<proteinExistence type="predicted"/>
<name>A0A0P1FQT4_9RHOB</name>
<reference evidence="2 4" key="2">
    <citation type="submission" date="2015-09" db="EMBL/GenBank/DDBJ databases">
        <authorList>
            <consortium name="Swine Surveillance"/>
        </authorList>
    </citation>
    <scope>NUCLEOTIDE SEQUENCE [LARGE SCALE GENOMIC DNA]</scope>
    <source>
        <strain evidence="2 4">5120</strain>
    </source>
</reference>
<dbReference type="OrthoDB" id="7848239at2"/>
<evidence type="ECO:0000313" key="3">
    <source>
        <dbReference type="Proteomes" id="UP000051086"/>
    </source>
</evidence>
<sequence>MGEIREQDFEWAAIDRMGKMLRTPHPNFQTTHTYSSFASILCWTVQRIRTSPIRPDRDVNARQIPENDPNFAIFDAIQIELNDTSIEGFFGALPNASDHLNSLRQKDENGQNISALSFIVALRNSVAHGDGRSVKPVNRPKQLVGFEFDLRSPRYFPSWSRNTQLNRSAMAQIAGKMVDTFCERFRHSSTTITGELEQILEVQ</sequence>
<evidence type="ECO:0000313" key="1">
    <source>
        <dbReference type="EMBL" id="CUH64703.1"/>
    </source>
</evidence>
<accession>A0A0P1FQT4</accession>
<protein>
    <submittedName>
        <fullName evidence="2">Uncharacterized protein</fullName>
    </submittedName>
</protein>
<evidence type="ECO:0000313" key="2">
    <source>
        <dbReference type="EMBL" id="CUH70812.1"/>
    </source>
</evidence>
<organism evidence="2 4">
    <name type="scientific">Thalassovita autumnalis</name>
    <dbReference type="NCBI Taxonomy" id="2072972"/>
    <lineage>
        <taxon>Bacteria</taxon>
        <taxon>Pseudomonadati</taxon>
        <taxon>Pseudomonadota</taxon>
        <taxon>Alphaproteobacteria</taxon>
        <taxon>Rhodobacterales</taxon>
        <taxon>Roseobacteraceae</taxon>
        <taxon>Thalassovita</taxon>
    </lineage>
</organism>
<dbReference type="EMBL" id="CYSC01000014">
    <property type="protein sequence ID" value="CUH70812.1"/>
    <property type="molecule type" value="Genomic_DNA"/>
</dbReference>
<dbReference type="AlphaFoldDB" id="A0A0P1FQT4"/>